<evidence type="ECO:0000313" key="2">
    <source>
        <dbReference type="EMBL" id="OGK74010.1"/>
    </source>
</evidence>
<feature type="domain" description="N-acetyltransferase" evidence="1">
    <location>
        <begin position="3"/>
        <end position="160"/>
    </location>
</feature>
<evidence type="ECO:0000313" key="3">
    <source>
        <dbReference type="Proteomes" id="UP000177050"/>
    </source>
</evidence>
<accession>A0A1F7L1K2</accession>
<comment type="caution">
    <text evidence="2">The sequence shown here is derived from an EMBL/GenBank/DDBJ whole genome shotgun (WGS) entry which is preliminary data.</text>
</comment>
<dbReference type="Pfam" id="PF00583">
    <property type="entry name" value="Acetyltransf_1"/>
    <property type="match status" value="1"/>
</dbReference>
<dbReference type="GO" id="GO:0016747">
    <property type="term" value="F:acyltransferase activity, transferring groups other than amino-acyl groups"/>
    <property type="evidence" value="ECO:0007669"/>
    <property type="project" value="InterPro"/>
</dbReference>
<organism evidence="2 3">
    <name type="scientific">Candidatus Roizmanbacteria bacterium RIFOXYD1_FULL_38_12</name>
    <dbReference type="NCBI Taxonomy" id="1802093"/>
    <lineage>
        <taxon>Bacteria</taxon>
        <taxon>Candidatus Roizmaniibacteriota</taxon>
    </lineage>
</organism>
<dbReference type="SUPFAM" id="SSF55729">
    <property type="entry name" value="Acyl-CoA N-acyltransferases (Nat)"/>
    <property type="match status" value="1"/>
</dbReference>
<dbReference type="Proteomes" id="UP000177050">
    <property type="component" value="Unassembled WGS sequence"/>
</dbReference>
<name>A0A1F7L1K2_9BACT</name>
<dbReference type="Gene3D" id="3.40.630.30">
    <property type="match status" value="1"/>
</dbReference>
<evidence type="ECO:0000259" key="1">
    <source>
        <dbReference type="PROSITE" id="PS51186"/>
    </source>
</evidence>
<reference evidence="2 3" key="1">
    <citation type="journal article" date="2016" name="Nat. Commun.">
        <title>Thousands of microbial genomes shed light on interconnected biogeochemical processes in an aquifer system.</title>
        <authorList>
            <person name="Anantharaman K."/>
            <person name="Brown C.T."/>
            <person name="Hug L.A."/>
            <person name="Sharon I."/>
            <person name="Castelle C.J."/>
            <person name="Probst A.J."/>
            <person name="Thomas B.C."/>
            <person name="Singh A."/>
            <person name="Wilkins M.J."/>
            <person name="Karaoz U."/>
            <person name="Brodie E.L."/>
            <person name="Williams K.H."/>
            <person name="Hubbard S.S."/>
            <person name="Banfield J.F."/>
        </authorList>
    </citation>
    <scope>NUCLEOTIDE SEQUENCE [LARGE SCALE GENOMIC DNA]</scope>
</reference>
<dbReference type="InterPro" id="IPR000182">
    <property type="entry name" value="GNAT_dom"/>
</dbReference>
<gene>
    <name evidence="2" type="ORF">A3K52_04530</name>
</gene>
<dbReference type="AlphaFoldDB" id="A0A1F7L1K2"/>
<sequence length="169" mass="19350">MNFMITPLTYAELPSFFPVFSSVLSNEFPSYSKKTVRYLLEEMYTPTNFTYWLKNRLKTIFVAKNEAQTIIGFAVIDEPYGGVSLCRWLGVVKEYQKMGVGSALVEMWIEQAIKTRCHKVELAAQPTAREFYEKAGLTLEGLRKKSYFGIDQYVFGKVVADPQANKLLN</sequence>
<dbReference type="EMBL" id="MGBR01000001">
    <property type="protein sequence ID" value="OGK74010.1"/>
    <property type="molecule type" value="Genomic_DNA"/>
</dbReference>
<protein>
    <recommendedName>
        <fullName evidence="1">N-acetyltransferase domain-containing protein</fullName>
    </recommendedName>
</protein>
<dbReference type="CDD" id="cd04301">
    <property type="entry name" value="NAT_SF"/>
    <property type="match status" value="1"/>
</dbReference>
<proteinExistence type="predicted"/>
<dbReference type="PROSITE" id="PS51186">
    <property type="entry name" value="GNAT"/>
    <property type="match status" value="1"/>
</dbReference>
<dbReference type="InterPro" id="IPR016181">
    <property type="entry name" value="Acyl_CoA_acyltransferase"/>
</dbReference>